<dbReference type="CDD" id="cd00159">
    <property type="entry name" value="RhoGAP"/>
    <property type="match status" value="1"/>
</dbReference>
<evidence type="ECO:0000313" key="6">
    <source>
        <dbReference type="EMBL" id="CAD7222849.1"/>
    </source>
</evidence>
<dbReference type="PROSITE" id="PS50001">
    <property type="entry name" value="SH2"/>
    <property type="match status" value="2"/>
</dbReference>
<dbReference type="Gene3D" id="1.10.555.10">
    <property type="entry name" value="Rho GTPase activation protein"/>
    <property type="match status" value="1"/>
</dbReference>
<accession>A0A7R8W140</accession>
<dbReference type="OrthoDB" id="3175255at2759"/>
<dbReference type="Pfam" id="PF16454">
    <property type="entry name" value="PI3K_P85_iSH2"/>
    <property type="match status" value="1"/>
</dbReference>
<name>A0A7R8W140_9CRUS</name>
<dbReference type="Gene3D" id="1.10.150.50">
    <property type="entry name" value="Transcription Factor, Ets-1"/>
    <property type="match status" value="1"/>
</dbReference>
<sequence>MVVELASSPPDFSFRERSLSTSTMSSSSILSSQPISIPQSSSTSADRAGLSFGPPSWPPSPSSLSLDPSPSSLAKVIVSPKFFPPTGMHSLVDDDNYLAIRRRSASFGHNPSTKSTTVRHSVLTLHTLHTHSNKSPRPLNNKGQIRDDPIHPHNHAPSSRPSSAHHSASRHTTASNNSAAATLALTSLSQLTLPKKCCCACVEASSILFPPECQGCFHTVCVPFATIPCQLDPSTLPPVTKDKRVRLAQWNSNNVVEWLAAMNLYRYIEVFRARDIKGSDIQQLDKEKLNAMGIRDEFHQYAVLSAIDELIRRDAAVPDILQTPDRPSTGAHVHSLMETSFTSLQSCDRCNQYLRGLSHQGFRCQDCGTVYHRTCAATGIPYQLAKPETFSKARFKSVFGLPLCMEVPHPDKEPLPVVLSRCVELLEQEAVRDATVDLYTLYQTSAKFGMIGDVKEKLATDPNYDLSVLEPGDWASLIRKYLKELPDPVIPVQLYDRFIEAARIADNEQCAACLYQLTNQMPPSHRATLRALMAHWVRICKWQVARGHFQPPTALVQILSTVLLRPPWERIVQVVNHSEQHLRIVELLLCKGTWDGEKAPAFSVPPPPPPRRGTFSRGVELASTRGSSPSPSQMSSPGDRSLANVDWYWGSISREEVSEKLRDQPDGTFLIRDATQPGSYTLSLRKGGLNKLIRISQGANGKYGFTEPYTFDSVVDLVNHYRTHSLAQYNSGLDVMLLHPVSNRTQQMETGEDPDVSIEAVKCRLRSVCVDFLIKTRLYDQNLKEHENIKNEIRKAKTAVQAFSEIASLFEENSIKAKEHQMTAALHEREALARNKQLVQERMRNIDENKKQLEKELISYNQRRHQREMEMSVLKPALANLHRQRRMLTRRLAFAGVSNDDIESLIRESSMDERTWFIPRASREQAESLLEGKPHGTFLIRESTNPGHYACSVVSGNKINHCLINVTEDKRVGFAPDETHPSLRDLVFYYAQNSLEKHNPTGLRNTTLMYPALLASQNDTVSNGTGPSSRSNRGQYVPPDL</sequence>
<dbReference type="SMART" id="SM00454">
    <property type="entry name" value="SAM"/>
    <property type="match status" value="1"/>
</dbReference>
<dbReference type="PROSITE" id="PS50238">
    <property type="entry name" value="RHOGAP"/>
    <property type="match status" value="1"/>
</dbReference>
<dbReference type="CDD" id="cd20830">
    <property type="entry name" value="C1_PIK3R-like_rpt2"/>
    <property type="match status" value="1"/>
</dbReference>
<dbReference type="Pfam" id="PF07647">
    <property type="entry name" value="SAM_2"/>
    <property type="match status" value="1"/>
</dbReference>
<dbReference type="SMART" id="SM00109">
    <property type="entry name" value="C1"/>
    <property type="match status" value="1"/>
</dbReference>
<dbReference type="InterPro" id="IPR036860">
    <property type="entry name" value="SH2_dom_sf"/>
</dbReference>
<feature type="region of interest" description="Disordered" evidence="5">
    <location>
        <begin position="1018"/>
        <end position="1041"/>
    </location>
</feature>
<dbReference type="Gene3D" id="3.30.505.10">
    <property type="entry name" value="SH2 domain"/>
    <property type="match status" value="2"/>
</dbReference>
<dbReference type="AlphaFoldDB" id="A0A7R8W140"/>
<protein>
    <submittedName>
        <fullName evidence="6">Uncharacterized protein</fullName>
    </submittedName>
</protein>
<dbReference type="FunFam" id="3.30.505.10:FF:000080">
    <property type="entry name" value="Pi3K21B, isoform C"/>
    <property type="match status" value="1"/>
</dbReference>
<dbReference type="FunFam" id="3.30.505.10:FF:000100">
    <property type="entry name" value="phosphatidylinositol 3-kinase regulatory subunit gamma"/>
    <property type="match status" value="1"/>
</dbReference>
<feature type="compositionally biased region" description="Low complexity" evidence="5">
    <location>
        <begin position="155"/>
        <end position="175"/>
    </location>
</feature>
<gene>
    <name evidence="6" type="ORF">CTOB1V02_LOCUS846</name>
</gene>
<keyword evidence="3" id="KW-0727">SH2 domain</keyword>
<feature type="region of interest" description="Disordered" evidence="5">
    <location>
        <begin position="128"/>
        <end position="175"/>
    </location>
</feature>
<proteinExistence type="predicted"/>
<dbReference type="GO" id="GO:0008286">
    <property type="term" value="P:insulin receptor signaling pathway"/>
    <property type="evidence" value="ECO:0007669"/>
    <property type="project" value="TreeGrafter"/>
</dbReference>
<evidence type="ECO:0000256" key="2">
    <source>
        <dbReference type="ARBA" id="ARBA00022833"/>
    </source>
</evidence>
<dbReference type="InterPro" id="IPR002219">
    <property type="entry name" value="PKC_DAG/PE"/>
</dbReference>
<dbReference type="InterPro" id="IPR000980">
    <property type="entry name" value="SH2"/>
</dbReference>
<reference evidence="6" key="1">
    <citation type="submission" date="2020-11" db="EMBL/GenBank/DDBJ databases">
        <authorList>
            <person name="Tran Van P."/>
        </authorList>
    </citation>
    <scope>NUCLEOTIDE SEQUENCE</scope>
</reference>
<organism evidence="6">
    <name type="scientific">Cyprideis torosa</name>
    <dbReference type="NCBI Taxonomy" id="163714"/>
    <lineage>
        <taxon>Eukaryota</taxon>
        <taxon>Metazoa</taxon>
        <taxon>Ecdysozoa</taxon>
        <taxon>Arthropoda</taxon>
        <taxon>Crustacea</taxon>
        <taxon>Oligostraca</taxon>
        <taxon>Ostracoda</taxon>
        <taxon>Podocopa</taxon>
        <taxon>Podocopida</taxon>
        <taxon>Cytherocopina</taxon>
        <taxon>Cytheroidea</taxon>
        <taxon>Cytherideidae</taxon>
        <taxon>Cyprideis</taxon>
    </lineage>
</organism>
<feature type="compositionally biased region" description="Low complexity" evidence="5">
    <location>
        <begin position="19"/>
        <end position="54"/>
    </location>
</feature>
<dbReference type="Gene3D" id="3.30.60.20">
    <property type="match status" value="1"/>
</dbReference>
<dbReference type="InterPro" id="IPR000198">
    <property type="entry name" value="RhoGAP_dom"/>
</dbReference>
<dbReference type="InterPro" id="IPR032498">
    <property type="entry name" value="PI3K_P85_iSH2"/>
</dbReference>
<feature type="region of interest" description="Disordered" evidence="5">
    <location>
        <begin position="599"/>
        <end position="640"/>
    </location>
</feature>
<dbReference type="PROSITE" id="PS50081">
    <property type="entry name" value="ZF_DAG_PE_2"/>
    <property type="match status" value="1"/>
</dbReference>
<evidence type="ECO:0000256" key="5">
    <source>
        <dbReference type="SAM" id="MobiDB-lite"/>
    </source>
</evidence>
<keyword evidence="2" id="KW-0862">Zinc</keyword>
<dbReference type="EMBL" id="OB660112">
    <property type="protein sequence ID" value="CAD7222849.1"/>
    <property type="molecule type" value="Genomic_DNA"/>
</dbReference>
<feature type="compositionally biased region" description="Polar residues" evidence="5">
    <location>
        <begin position="1018"/>
        <end position="1034"/>
    </location>
</feature>
<dbReference type="InterPro" id="IPR001660">
    <property type="entry name" value="SAM"/>
</dbReference>
<dbReference type="PANTHER" id="PTHR10155:SF10">
    <property type="entry name" value="PI3K21B, ISOFORM B"/>
    <property type="match status" value="1"/>
</dbReference>
<dbReference type="SMART" id="SM00324">
    <property type="entry name" value="RhoGAP"/>
    <property type="match status" value="1"/>
</dbReference>
<dbReference type="GO" id="GO:0005942">
    <property type="term" value="C:phosphatidylinositol 3-kinase complex"/>
    <property type="evidence" value="ECO:0007669"/>
    <property type="project" value="TreeGrafter"/>
</dbReference>
<dbReference type="PANTHER" id="PTHR10155">
    <property type="entry name" value="PHOSPHATIDYLINOSITOL 3-KINASE REGULATORY SUBUNIT"/>
    <property type="match status" value="1"/>
</dbReference>
<feature type="compositionally biased region" description="Low complexity" evidence="5">
    <location>
        <begin position="627"/>
        <end position="637"/>
    </location>
</feature>
<evidence type="ECO:0000256" key="1">
    <source>
        <dbReference type="ARBA" id="ARBA00022723"/>
    </source>
</evidence>
<dbReference type="InterPro" id="IPR008936">
    <property type="entry name" value="Rho_GTPase_activation_prot"/>
</dbReference>
<dbReference type="GO" id="GO:0046935">
    <property type="term" value="F:1-phosphatidylinositol-3-kinase regulator activity"/>
    <property type="evidence" value="ECO:0007669"/>
    <property type="project" value="TreeGrafter"/>
</dbReference>
<evidence type="ECO:0000256" key="4">
    <source>
        <dbReference type="SAM" id="Coils"/>
    </source>
</evidence>
<dbReference type="GO" id="GO:0046854">
    <property type="term" value="P:phosphatidylinositol phosphate biosynthetic process"/>
    <property type="evidence" value="ECO:0007669"/>
    <property type="project" value="TreeGrafter"/>
</dbReference>
<dbReference type="SUPFAM" id="SSF57889">
    <property type="entry name" value="Cysteine-rich domain"/>
    <property type="match status" value="1"/>
</dbReference>
<dbReference type="GO" id="GO:0046872">
    <property type="term" value="F:metal ion binding"/>
    <property type="evidence" value="ECO:0007669"/>
    <property type="project" value="UniProtKB-KW"/>
</dbReference>
<dbReference type="PROSITE" id="PS50105">
    <property type="entry name" value="SAM_DOMAIN"/>
    <property type="match status" value="1"/>
</dbReference>
<dbReference type="Pfam" id="PF00017">
    <property type="entry name" value="SH2"/>
    <property type="match status" value="2"/>
</dbReference>
<dbReference type="Gene3D" id="1.10.287.1490">
    <property type="match status" value="1"/>
</dbReference>
<dbReference type="SUPFAM" id="SSF47769">
    <property type="entry name" value="SAM/Pointed domain"/>
    <property type="match status" value="1"/>
</dbReference>
<dbReference type="InterPro" id="IPR046349">
    <property type="entry name" value="C1-like_sf"/>
</dbReference>
<evidence type="ECO:0000256" key="3">
    <source>
        <dbReference type="ARBA" id="ARBA00022999"/>
    </source>
</evidence>
<keyword evidence="4" id="KW-0175">Coiled coil</keyword>
<dbReference type="SUPFAM" id="SSF55550">
    <property type="entry name" value="SH2 domain"/>
    <property type="match status" value="2"/>
</dbReference>
<dbReference type="SUPFAM" id="SSF48350">
    <property type="entry name" value="GTPase activation domain, GAP"/>
    <property type="match status" value="1"/>
</dbReference>
<feature type="region of interest" description="Disordered" evidence="5">
    <location>
        <begin position="1"/>
        <end position="70"/>
    </location>
</feature>
<dbReference type="PRINTS" id="PR00678">
    <property type="entry name" value="PI3KINASEP85"/>
</dbReference>
<dbReference type="SMART" id="SM00252">
    <property type="entry name" value="SH2"/>
    <property type="match status" value="2"/>
</dbReference>
<dbReference type="PRINTS" id="PR00401">
    <property type="entry name" value="SH2DOMAIN"/>
</dbReference>
<dbReference type="Pfam" id="PF00130">
    <property type="entry name" value="C1_1"/>
    <property type="match status" value="1"/>
</dbReference>
<dbReference type="Pfam" id="PF00620">
    <property type="entry name" value="RhoGAP"/>
    <property type="match status" value="1"/>
</dbReference>
<keyword evidence="1" id="KW-0479">Metal-binding</keyword>
<dbReference type="InterPro" id="IPR013761">
    <property type="entry name" value="SAM/pointed_sf"/>
</dbReference>
<feature type="coiled-coil region" evidence="4">
    <location>
        <begin position="829"/>
        <end position="870"/>
    </location>
</feature>